<dbReference type="InterPro" id="IPR001789">
    <property type="entry name" value="Sig_transdc_resp-reg_receiver"/>
</dbReference>
<feature type="region of interest" description="Disordered" evidence="11">
    <location>
        <begin position="198"/>
        <end position="228"/>
    </location>
</feature>
<dbReference type="InterPro" id="IPR051315">
    <property type="entry name" value="Bact_Chemotaxis_CheA"/>
</dbReference>
<dbReference type="InterPro" id="IPR002545">
    <property type="entry name" value="CheW-lke_dom"/>
</dbReference>
<evidence type="ECO:0000313" key="16">
    <source>
        <dbReference type="EMBL" id="KYO54025.1"/>
    </source>
</evidence>
<evidence type="ECO:0000256" key="11">
    <source>
        <dbReference type="SAM" id="MobiDB-lite"/>
    </source>
</evidence>
<dbReference type="FunFam" id="3.30.565.10:FF:000016">
    <property type="entry name" value="Chemotaxis protein CheA, putative"/>
    <property type="match status" value="1"/>
</dbReference>
<dbReference type="PANTHER" id="PTHR43395">
    <property type="entry name" value="SENSOR HISTIDINE KINASE CHEA"/>
    <property type="match status" value="1"/>
</dbReference>
<dbReference type="InterPro" id="IPR036061">
    <property type="entry name" value="CheW-like_dom_sf"/>
</dbReference>
<dbReference type="SMART" id="SM00073">
    <property type="entry name" value="HPT"/>
    <property type="match status" value="1"/>
</dbReference>
<dbReference type="Gene3D" id="1.10.287.560">
    <property type="entry name" value="Histidine kinase CheA-like, homodimeric domain"/>
    <property type="match status" value="1"/>
</dbReference>
<evidence type="ECO:0000259" key="13">
    <source>
        <dbReference type="PROSITE" id="PS50110"/>
    </source>
</evidence>
<evidence type="ECO:0000256" key="1">
    <source>
        <dbReference type="ARBA" id="ARBA00000085"/>
    </source>
</evidence>
<dbReference type="InterPro" id="IPR003594">
    <property type="entry name" value="HATPase_dom"/>
</dbReference>
<evidence type="ECO:0000256" key="6">
    <source>
        <dbReference type="ARBA" id="ARBA00022777"/>
    </source>
</evidence>
<dbReference type="PROSITE" id="PS50109">
    <property type="entry name" value="HIS_KIN"/>
    <property type="match status" value="1"/>
</dbReference>
<dbReference type="Pfam" id="PF01584">
    <property type="entry name" value="CheW"/>
    <property type="match status" value="2"/>
</dbReference>
<evidence type="ECO:0000259" key="14">
    <source>
        <dbReference type="PROSITE" id="PS50851"/>
    </source>
</evidence>
<proteinExistence type="predicted"/>
<dbReference type="Gene3D" id="2.40.50.180">
    <property type="entry name" value="CheA-289, Domain 4"/>
    <property type="match status" value="1"/>
</dbReference>
<protein>
    <recommendedName>
        <fullName evidence="3">Chemotaxis protein CheA</fullName>
        <ecNumber evidence="2">2.7.13.3</ecNumber>
    </recommendedName>
</protein>
<dbReference type="SUPFAM" id="SSF55874">
    <property type="entry name" value="ATPase domain of HSP90 chaperone/DNA topoisomerase II/histidine kinase"/>
    <property type="match status" value="1"/>
</dbReference>
<evidence type="ECO:0000256" key="2">
    <source>
        <dbReference type="ARBA" id="ARBA00012438"/>
    </source>
</evidence>
<dbReference type="Pfam" id="PF02518">
    <property type="entry name" value="HATPase_c"/>
    <property type="match status" value="1"/>
</dbReference>
<feature type="domain" description="Response regulatory" evidence="13">
    <location>
        <begin position="789"/>
        <end position="906"/>
    </location>
</feature>
<dbReference type="EMBL" id="LPZR01000098">
    <property type="protein sequence ID" value="KYO54025.1"/>
    <property type="molecule type" value="Genomic_DNA"/>
</dbReference>
<dbReference type="Pfam" id="PF01627">
    <property type="entry name" value="Hpt"/>
    <property type="match status" value="1"/>
</dbReference>
<evidence type="ECO:0000256" key="9">
    <source>
        <dbReference type="PROSITE-ProRule" id="PRU00110"/>
    </source>
</evidence>
<feature type="modified residue" description="Phosphohistidine" evidence="9">
    <location>
        <position position="44"/>
    </location>
</feature>
<dbReference type="InterPro" id="IPR011006">
    <property type="entry name" value="CheY-like_superfamily"/>
</dbReference>
<keyword evidence="7" id="KW-0902">Two-component regulatory system</keyword>
<organism evidence="16 17">
    <name type="scientific">Tistrella mobilis</name>
    <dbReference type="NCBI Taxonomy" id="171437"/>
    <lineage>
        <taxon>Bacteria</taxon>
        <taxon>Pseudomonadati</taxon>
        <taxon>Pseudomonadota</taxon>
        <taxon>Alphaproteobacteria</taxon>
        <taxon>Geminicoccales</taxon>
        <taxon>Geminicoccaceae</taxon>
        <taxon>Tistrella</taxon>
    </lineage>
</organism>
<dbReference type="SMART" id="SM00260">
    <property type="entry name" value="CheW"/>
    <property type="match status" value="2"/>
</dbReference>
<dbReference type="GO" id="GO:0005737">
    <property type="term" value="C:cytoplasm"/>
    <property type="evidence" value="ECO:0007669"/>
    <property type="project" value="InterPro"/>
</dbReference>
<dbReference type="CDD" id="cd00731">
    <property type="entry name" value="CheA_reg"/>
    <property type="match status" value="1"/>
</dbReference>
<dbReference type="InterPro" id="IPR008207">
    <property type="entry name" value="Sig_transdc_His_kin_Hpt_dom"/>
</dbReference>
<comment type="caution">
    <text evidence="16">The sequence shown here is derived from an EMBL/GenBank/DDBJ whole genome shotgun (WGS) entry which is preliminary data.</text>
</comment>
<evidence type="ECO:0000256" key="10">
    <source>
        <dbReference type="PROSITE-ProRule" id="PRU00169"/>
    </source>
</evidence>
<accession>A0A162L9R2</accession>
<dbReference type="CDD" id="cd00088">
    <property type="entry name" value="HPT"/>
    <property type="match status" value="1"/>
</dbReference>
<feature type="modified residue" description="4-aspartylphosphate" evidence="10">
    <location>
        <position position="839"/>
    </location>
</feature>
<sequence>MDELLSEFLTETTESLSTLDVELVRLERNPDNPELLQNIFRLVHTIKGTCGFLGLPRLEKVAHAAENVLGKVRDRELTVTPYIVTLILESLDQIKEILAELERTQAEPAGNDADLIGRLDAAAEGVEAPAKTAAPTGADGAPDFEAVRRMMAAEISGNALPDDEDETEAEAPAGLPVGTAQPQALVAAAAGAVATQQAPAAAEAAPRADAGDHHDAGSNGGPRESHIAGQTIRVNVDLLEHLMTMVSELVLTRNQLLQMVRGRSDSEFTVPLQRLSHVTSELQEGVMKTRMQPIGNAWAKLPRIVRDLGQELNKKLDLKMYGSETELDRQVLELIKDPLTHMVRNSADHGLERPDERRAAGKPETGTITLNAYHEGGHIIIEIADDGRGIDLTKVRQKIVKVGLATENELDGMTDTQIAQYIFRPGFSTAEKVTSVSGRGVGMDVVRTNIEKIGGTIELRTVSGKGSTFVIKIPLTLAIVAALIVEAAGDRFALPQISVVELVRASNTSEHRIERINSRPVLRLRDHLLPLVSLGHALALVDEHDPQVEIDDDGLFVIVCKVGTFSFGIIVDQVFDTEEIVVKPVAPILRDITMFSGNTILGDGSVVMILDPNGLATSVGEIQTASDRRAEAAAAEAAANADDKLSLLVFRAGGEDPKAVPLSLVARLEEIDLATVERSDGRPVVQYRGQIMPLVMVNEGQELAREGRQPVVVFTERNRTMGLVVDEIVDIVEDSFNVELRSRRDGLIGTAVIAGRTTDIVDVGYYLLRATGDWYEAEPRRIGAARARRVLLVDDSAFFRSLIAPVLRVSGYEVSGVESAEAALKLRDQGAEFDIIVSDIEMPGMDGFAFARTIREEGAWSQVPMIALSSHTAPEDFDRGRDSGYDDYVAKFDREGLIAAIGQVMNMAKGSVA</sequence>
<dbReference type="RefSeq" id="WP_062763290.1">
    <property type="nucleotide sequence ID" value="NZ_CP121045.1"/>
</dbReference>
<dbReference type="SMART" id="SM00387">
    <property type="entry name" value="HATPase_c"/>
    <property type="match status" value="1"/>
</dbReference>
<dbReference type="SMART" id="SM01231">
    <property type="entry name" value="H-kinase_dim"/>
    <property type="match status" value="1"/>
</dbReference>
<dbReference type="Pfam" id="PF02895">
    <property type="entry name" value="H-kinase_dim"/>
    <property type="match status" value="1"/>
</dbReference>
<dbReference type="PROSITE" id="PS50894">
    <property type="entry name" value="HPT"/>
    <property type="match status" value="1"/>
</dbReference>
<gene>
    <name evidence="16" type="ORF">AUP44_25755</name>
</gene>
<evidence type="ECO:0000259" key="15">
    <source>
        <dbReference type="PROSITE" id="PS50894"/>
    </source>
</evidence>
<dbReference type="Gene3D" id="3.40.50.2300">
    <property type="match status" value="1"/>
</dbReference>
<dbReference type="Gene3D" id="1.20.120.160">
    <property type="entry name" value="HPT domain"/>
    <property type="match status" value="1"/>
</dbReference>
<evidence type="ECO:0000256" key="8">
    <source>
        <dbReference type="ARBA" id="ARBA00035100"/>
    </source>
</evidence>
<comment type="function">
    <text evidence="8">Involved in the transmission of sensory signals from the chemoreceptors to the flagellar motors. CheA is autophosphorylated; it can transfer its phosphate group to either CheB or CheY.</text>
</comment>
<dbReference type="InterPro" id="IPR004358">
    <property type="entry name" value="Sig_transdc_His_kin-like_C"/>
</dbReference>
<dbReference type="EC" id="2.7.13.3" evidence="2"/>
<dbReference type="SUPFAM" id="SSF52172">
    <property type="entry name" value="CheY-like"/>
    <property type="match status" value="1"/>
</dbReference>
<dbReference type="Gene3D" id="3.30.565.10">
    <property type="entry name" value="Histidine kinase-like ATPase, C-terminal domain"/>
    <property type="match status" value="1"/>
</dbReference>
<evidence type="ECO:0000256" key="4">
    <source>
        <dbReference type="ARBA" id="ARBA00022553"/>
    </source>
</evidence>
<evidence type="ECO:0000256" key="3">
    <source>
        <dbReference type="ARBA" id="ARBA00021495"/>
    </source>
</evidence>
<dbReference type="InterPro" id="IPR004105">
    <property type="entry name" value="CheA-like_dim"/>
</dbReference>
<dbReference type="SUPFAM" id="SSF47384">
    <property type="entry name" value="Homodimeric domain of signal transducing histidine kinase"/>
    <property type="match status" value="1"/>
</dbReference>
<evidence type="ECO:0000259" key="12">
    <source>
        <dbReference type="PROSITE" id="PS50109"/>
    </source>
</evidence>
<dbReference type="CDD" id="cd16916">
    <property type="entry name" value="HATPase_CheA-like"/>
    <property type="match status" value="1"/>
</dbReference>
<dbReference type="GO" id="GO:0006935">
    <property type="term" value="P:chemotaxis"/>
    <property type="evidence" value="ECO:0007669"/>
    <property type="project" value="InterPro"/>
</dbReference>
<feature type="domain" description="Histidine kinase" evidence="12">
    <location>
        <begin position="273"/>
        <end position="477"/>
    </location>
</feature>
<dbReference type="SUPFAM" id="SSF50341">
    <property type="entry name" value="CheW-like"/>
    <property type="match status" value="2"/>
</dbReference>
<dbReference type="InterPro" id="IPR036641">
    <property type="entry name" value="HPT_dom_sf"/>
</dbReference>
<dbReference type="SMART" id="SM00448">
    <property type="entry name" value="REC"/>
    <property type="match status" value="1"/>
</dbReference>
<feature type="domain" description="CheW-like" evidence="14">
    <location>
        <begin position="479"/>
        <end position="621"/>
    </location>
</feature>
<keyword evidence="4 10" id="KW-0597">Phosphoprotein</keyword>
<reference evidence="16 17" key="1">
    <citation type="submission" date="2015-12" db="EMBL/GenBank/DDBJ databases">
        <title>Genome sequence of Tistrella mobilis MCCC 1A02139.</title>
        <authorList>
            <person name="Lu L."/>
            <person name="Lai Q."/>
            <person name="Shao Z."/>
            <person name="Qian P."/>
        </authorList>
    </citation>
    <scope>NUCLEOTIDE SEQUENCE [LARGE SCALE GENOMIC DNA]</scope>
    <source>
        <strain evidence="16 17">MCCC 1A02139</strain>
    </source>
</reference>
<dbReference type="OrthoDB" id="9803176at2"/>
<feature type="compositionally biased region" description="Low complexity" evidence="11">
    <location>
        <begin position="198"/>
        <end position="208"/>
    </location>
</feature>
<dbReference type="InterPro" id="IPR005467">
    <property type="entry name" value="His_kinase_dom"/>
</dbReference>
<dbReference type="InterPro" id="IPR036097">
    <property type="entry name" value="HisK_dim/P_sf"/>
</dbReference>
<dbReference type="Proteomes" id="UP000075787">
    <property type="component" value="Unassembled WGS sequence"/>
</dbReference>
<keyword evidence="6" id="KW-0418">Kinase</keyword>
<dbReference type="InterPro" id="IPR036890">
    <property type="entry name" value="HATPase_C_sf"/>
</dbReference>
<evidence type="ECO:0000256" key="7">
    <source>
        <dbReference type="ARBA" id="ARBA00023012"/>
    </source>
</evidence>
<feature type="domain" description="HPt" evidence="15">
    <location>
        <begin position="1"/>
        <end position="101"/>
    </location>
</feature>
<dbReference type="PROSITE" id="PS50110">
    <property type="entry name" value="RESPONSE_REGULATORY"/>
    <property type="match status" value="1"/>
</dbReference>
<evidence type="ECO:0000256" key="5">
    <source>
        <dbReference type="ARBA" id="ARBA00022679"/>
    </source>
</evidence>
<name>A0A162L9R2_9PROT</name>
<keyword evidence="5" id="KW-0808">Transferase</keyword>
<dbReference type="Pfam" id="PF00072">
    <property type="entry name" value="Response_reg"/>
    <property type="match status" value="1"/>
</dbReference>
<dbReference type="GeneID" id="97242348"/>
<dbReference type="PANTHER" id="PTHR43395:SF1">
    <property type="entry name" value="CHEMOTAXIS PROTEIN CHEA"/>
    <property type="match status" value="1"/>
</dbReference>
<dbReference type="InterPro" id="IPR037006">
    <property type="entry name" value="CheA-like_homodim_sf"/>
</dbReference>
<dbReference type="PRINTS" id="PR00344">
    <property type="entry name" value="BCTRLSENSOR"/>
</dbReference>
<feature type="domain" description="CheW-like" evidence="14">
    <location>
        <begin position="644"/>
        <end position="772"/>
    </location>
</feature>
<dbReference type="PROSITE" id="PS50851">
    <property type="entry name" value="CHEW"/>
    <property type="match status" value="2"/>
</dbReference>
<dbReference type="SUPFAM" id="SSF47226">
    <property type="entry name" value="Histidine-containing phosphotransfer domain, HPT domain"/>
    <property type="match status" value="1"/>
</dbReference>
<dbReference type="GO" id="GO:0000155">
    <property type="term" value="F:phosphorelay sensor kinase activity"/>
    <property type="evidence" value="ECO:0007669"/>
    <property type="project" value="InterPro"/>
</dbReference>
<evidence type="ECO:0000313" key="17">
    <source>
        <dbReference type="Proteomes" id="UP000075787"/>
    </source>
</evidence>
<dbReference type="Gene3D" id="2.30.30.40">
    <property type="entry name" value="SH3 Domains"/>
    <property type="match status" value="1"/>
</dbReference>
<dbReference type="AlphaFoldDB" id="A0A162L9R2"/>
<comment type="catalytic activity">
    <reaction evidence="1">
        <text>ATP + protein L-histidine = ADP + protein N-phospho-L-histidine.</text>
        <dbReference type="EC" id="2.7.13.3"/>
    </reaction>
</comment>